<proteinExistence type="inferred from homology"/>
<name>A0A345BYA3_9BACI</name>
<dbReference type="GO" id="GO:0043953">
    <property type="term" value="P:protein transport by the Tat complex"/>
    <property type="evidence" value="ECO:0007669"/>
    <property type="project" value="UniProtKB-UniRule"/>
</dbReference>
<dbReference type="Proteomes" id="UP000252100">
    <property type="component" value="Chromosome"/>
</dbReference>
<comment type="similarity">
    <text evidence="9">Belongs to the TatA/E family.</text>
</comment>
<keyword evidence="3 9" id="KW-1003">Cell membrane</keyword>
<dbReference type="KEGG" id="rue:DT065_07780"/>
<evidence type="ECO:0000256" key="2">
    <source>
        <dbReference type="ARBA" id="ARBA00022448"/>
    </source>
</evidence>
<dbReference type="Pfam" id="PF02416">
    <property type="entry name" value="TatA_B_E"/>
    <property type="match status" value="1"/>
</dbReference>
<evidence type="ECO:0000256" key="1">
    <source>
        <dbReference type="ARBA" id="ARBA00004162"/>
    </source>
</evidence>
<organism evidence="11 12">
    <name type="scientific">Salicibibacter kimchii</name>
    <dbReference type="NCBI Taxonomy" id="2099786"/>
    <lineage>
        <taxon>Bacteria</taxon>
        <taxon>Bacillati</taxon>
        <taxon>Bacillota</taxon>
        <taxon>Bacilli</taxon>
        <taxon>Bacillales</taxon>
        <taxon>Bacillaceae</taxon>
        <taxon>Salicibibacter</taxon>
    </lineage>
</organism>
<dbReference type="PANTHER" id="PTHR42982:SF1">
    <property type="entry name" value="SEC-INDEPENDENT PROTEIN TRANSLOCASE PROTEIN TATA"/>
    <property type="match status" value="1"/>
</dbReference>
<evidence type="ECO:0000256" key="10">
    <source>
        <dbReference type="SAM" id="MobiDB-lite"/>
    </source>
</evidence>
<comment type="subunit">
    <text evidence="9">Forms a complex with TatC.</text>
</comment>
<keyword evidence="2 9" id="KW-0813">Transport</keyword>
<evidence type="ECO:0000313" key="11">
    <source>
        <dbReference type="EMBL" id="AXF55934.1"/>
    </source>
</evidence>
<dbReference type="NCBIfam" id="TIGR01411">
    <property type="entry name" value="tatAE"/>
    <property type="match status" value="1"/>
</dbReference>
<sequence>MGGIGTIGIPGLILILLIALLIFGPKKLPQIGSAFGETLSAFKKSTNQIMDDVNLKNDENDEQHGEAKKDESSSDETKEPETTKNE</sequence>
<dbReference type="HAMAP" id="MF_00236">
    <property type="entry name" value="TatA_E"/>
    <property type="match status" value="1"/>
</dbReference>
<dbReference type="OrthoDB" id="9800908at2"/>
<evidence type="ECO:0000313" key="12">
    <source>
        <dbReference type="Proteomes" id="UP000252100"/>
    </source>
</evidence>
<dbReference type="GO" id="GO:0008320">
    <property type="term" value="F:protein transmembrane transporter activity"/>
    <property type="evidence" value="ECO:0007669"/>
    <property type="project" value="UniProtKB-UniRule"/>
</dbReference>
<feature type="compositionally biased region" description="Basic and acidic residues" evidence="10">
    <location>
        <begin position="53"/>
        <end position="86"/>
    </location>
</feature>
<keyword evidence="12" id="KW-1185">Reference proteome</keyword>
<dbReference type="NCBIfam" id="NF011430">
    <property type="entry name" value="PRK14861.1"/>
    <property type="match status" value="1"/>
</dbReference>
<reference evidence="11 12" key="1">
    <citation type="journal article" date="2018" name="J. Microbiol.">
        <title>Salicibibacter kimchii gen. nov., sp. nov., a moderately halophilic and alkalitolerant bacterium in the family Bacillaceae, isolated from kimchi.</title>
        <authorList>
            <person name="Jang J.Y."/>
            <person name="Oh Y.J."/>
            <person name="Lim S.K."/>
            <person name="Park H.K."/>
            <person name="Lee C."/>
            <person name="Kim J.Y."/>
            <person name="Lee M.A."/>
            <person name="Choi H.J."/>
        </authorList>
    </citation>
    <scope>NUCLEOTIDE SEQUENCE [LARGE SCALE GENOMIC DNA]</scope>
    <source>
        <strain evidence="11 12">NKC1-1</strain>
    </source>
</reference>
<dbReference type="InterPro" id="IPR003369">
    <property type="entry name" value="TatA/B/E"/>
</dbReference>
<protein>
    <recommendedName>
        <fullName evidence="9">Sec-independent protein translocase protein TatA</fullName>
    </recommendedName>
</protein>
<feature type="region of interest" description="Disordered" evidence="10">
    <location>
        <begin position="52"/>
        <end position="86"/>
    </location>
</feature>
<dbReference type="Gene3D" id="1.20.5.3310">
    <property type="match status" value="1"/>
</dbReference>
<keyword evidence="4 9" id="KW-0812">Transmembrane</keyword>
<dbReference type="EMBL" id="CP031092">
    <property type="protein sequence ID" value="AXF55934.1"/>
    <property type="molecule type" value="Genomic_DNA"/>
</dbReference>
<dbReference type="RefSeq" id="WP_114372265.1">
    <property type="nucleotide sequence ID" value="NZ_CP031092.1"/>
</dbReference>
<evidence type="ECO:0000256" key="4">
    <source>
        <dbReference type="ARBA" id="ARBA00022692"/>
    </source>
</evidence>
<dbReference type="InterPro" id="IPR006312">
    <property type="entry name" value="TatA/E"/>
</dbReference>
<evidence type="ECO:0000256" key="3">
    <source>
        <dbReference type="ARBA" id="ARBA00022475"/>
    </source>
</evidence>
<evidence type="ECO:0000256" key="9">
    <source>
        <dbReference type="HAMAP-Rule" id="MF_00236"/>
    </source>
</evidence>
<keyword evidence="5 9" id="KW-0653">Protein transport</keyword>
<feature type="transmembrane region" description="Helical" evidence="9">
    <location>
        <begin position="6"/>
        <end position="23"/>
    </location>
</feature>
<keyword evidence="7 9" id="KW-0811">Translocation</keyword>
<gene>
    <name evidence="9 11" type="primary">tatA</name>
    <name evidence="11" type="ORF">DT065_07780</name>
</gene>
<evidence type="ECO:0000256" key="8">
    <source>
        <dbReference type="ARBA" id="ARBA00023136"/>
    </source>
</evidence>
<comment type="subcellular location">
    <subcellularLocation>
        <location evidence="1 9">Cell membrane</location>
        <topology evidence="1 9">Single-pass membrane protein</topology>
    </subcellularLocation>
</comment>
<evidence type="ECO:0000256" key="5">
    <source>
        <dbReference type="ARBA" id="ARBA00022927"/>
    </source>
</evidence>
<evidence type="ECO:0000256" key="7">
    <source>
        <dbReference type="ARBA" id="ARBA00023010"/>
    </source>
</evidence>
<evidence type="ECO:0000256" key="6">
    <source>
        <dbReference type="ARBA" id="ARBA00022989"/>
    </source>
</evidence>
<accession>A0A345BYA3</accession>
<keyword evidence="8 9" id="KW-0472">Membrane</keyword>
<comment type="function">
    <text evidence="9">Part of the twin-arginine translocation (Tat) system that transports large folded proteins containing a characteristic twin-arginine motif in their signal peptide across membranes. TatA could form the protein-conducting channel of the Tat system.</text>
</comment>
<dbReference type="AlphaFoldDB" id="A0A345BYA3"/>
<keyword evidence="6 9" id="KW-1133">Transmembrane helix</keyword>
<dbReference type="GO" id="GO:0033281">
    <property type="term" value="C:TAT protein transport complex"/>
    <property type="evidence" value="ECO:0007669"/>
    <property type="project" value="UniProtKB-UniRule"/>
</dbReference>
<dbReference type="PANTHER" id="PTHR42982">
    <property type="entry name" value="SEC-INDEPENDENT PROTEIN TRANSLOCASE PROTEIN TATA"/>
    <property type="match status" value="1"/>
</dbReference>